<keyword evidence="1 9" id="KW-0436">Ligase</keyword>
<evidence type="ECO:0000256" key="5">
    <source>
        <dbReference type="ARBA" id="ARBA00023267"/>
    </source>
</evidence>
<keyword evidence="5" id="KW-0092">Biotin</keyword>
<proteinExistence type="predicted"/>
<dbReference type="PANTHER" id="PTHR18866">
    <property type="entry name" value="CARBOXYLASE:PYRUVATE/ACETYL-COA/PROPIONYL-COA CARBOXYLASE"/>
    <property type="match status" value="1"/>
</dbReference>
<evidence type="ECO:0000256" key="4">
    <source>
        <dbReference type="ARBA" id="ARBA00022842"/>
    </source>
</evidence>
<evidence type="ECO:0000256" key="6">
    <source>
        <dbReference type="PROSITE-ProRule" id="PRU00409"/>
    </source>
</evidence>
<dbReference type="Pfam" id="PF02785">
    <property type="entry name" value="Biotin_carb_C"/>
    <property type="match status" value="1"/>
</dbReference>
<dbReference type="Pfam" id="PF00289">
    <property type="entry name" value="Biotin_carb_N"/>
    <property type="match status" value="1"/>
</dbReference>
<accession>A0ABT4L9N3</accession>
<feature type="domain" description="Biotin carboxylation" evidence="8">
    <location>
        <begin position="1"/>
        <end position="445"/>
    </location>
</feature>
<evidence type="ECO:0000256" key="3">
    <source>
        <dbReference type="ARBA" id="ARBA00022840"/>
    </source>
</evidence>
<dbReference type="SUPFAM" id="SSF56059">
    <property type="entry name" value="Glutathione synthetase ATP-binding domain-like"/>
    <property type="match status" value="1"/>
</dbReference>
<dbReference type="RefSeq" id="WP_269427697.1">
    <property type="nucleotide sequence ID" value="NZ_JAPWGM010000003.1"/>
</dbReference>
<dbReference type="InterPro" id="IPR005482">
    <property type="entry name" value="Biotin_COase_C"/>
</dbReference>
<dbReference type="Pfam" id="PF02786">
    <property type="entry name" value="CPSase_L_D2"/>
    <property type="match status" value="1"/>
</dbReference>
<gene>
    <name evidence="9" type="primary">accC</name>
    <name evidence="9" type="ORF">O0955_11585</name>
</gene>
<dbReference type="InterPro" id="IPR005479">
    <property type="entry name" value="CPAse_ATP-bd"/>
</dbReference>
<dbReference type="InterPro" id="IPR011761">
    <property type="entry name" value="ATP-grasp"/>
</dbReference>
<evidence type="ECO:0000256" key="1">
    <source>
        <dbReference type="ARBA" id="ARBA00022598"/>
    </source>
</evidence>
<evidence type="ECO:0000313" key="9">
    <source>
        <dbReference type="EMBL" id="MCZ4244642.1"/>
    </source>
</evidence>
<dbReference type="SMART" id="SM00878">
    <property type="entry name" value="Biotin_carb_C"/>
    <property type="match status" value="1"/>
</dbReference>
<dbReference type="InterPro" id="IPR011054">
    <property type="entry name" value="Rudment_hybrid_motif"/>
</dbReference>
<evidence type="ECO:0000313" key="10">
    <source>
        <dbReference type="Proteomes" id="UP001144347"/>
    </source>
</evidence>
<feature type="domain" description="ATP-grasp" evidence="7">
    <location>
        <begin position="119"/>
        <end position="316"/>
    </location>
</feature>
<dbReference type="PROSITE" id="PS00866">
    <property type="entry name" value="CPSASE_1"/>
    <property type="match status" value="1"/>
</dbReference>
<comment type="caution">
    <text evidence="9">The sequence shown here is derived from an EMBL/GenBank/DDBJ whole genome shotgun (WGS) entry which is preliminary data.</text>
</comment>
<keyword evidence="4" id="KW-0460">Magnesium</keyword>
<protein>
    <submittedName>
        <fullName evidence="9">Acetyl-CoA carboxylase biotin carboxylase subunit</fullName>
        <ecNumber evidence="9">6.3.4.14</ecNumber>
    </submittedName>
</protein>
<dbReference type="Gene3D" id="3.30.470.20">
    <property type="entry name" value="ATP-grasp fold, B domain"/>
    <property type="match status" value="1"/>
</dbReference>
<dbReference type="EMBL" id="JAPWGM010000003">
    <property type="protein sequence ID" value="MCZ4244642.1"/>
    <property type="molecule type" value="Genomic_DNA"/>
</dbReference>
<keyword evidence="3 6" id="KW-0067">ATP-binding</keyword>
<organism evidence="9 10">
    <name type="scientific">Pedobacter punctiformis</name>
    <dbReference type="NCBI Taxonomy" id="3004097"/>
    <lineage>
        <taxon>Bacteria</taxon>
        <taxon>Pseudomonadati</taxon>
        <taxon>Bacteroidota</taxon>
        <taxon>Sphingobacteriia</taxon>
        <taxon>Sphingobacteriales</taxon>
        <taxon>Sphingobacteriaceae</taxon>
        <taxon>Pedobacter</taxon>
    </lineage>
</organism>
<sequence>MKKILIANRGEIALRIMRSAREMNIKTVAVFSEADRNALHVRYADEAICIGPAPSNQSYLLGEKIIDACKQTGAEAIHPGYGFLSENARFAKMVADAGLILIGPSPEAMEIMGNKLSAKAAALKYNIPMVPGTEEAITNVNEAKERAIEVGFPILIKAAAGGGGKGMRIVEKVEDFEEQMQLAVSEATSAFGDGSVFIERYVTSPRHIEIQVLGDCHGNIVHLFERECSVQRRHQKVIEEAPSSVLTEEIRQKMGKCAVDVARSVNYTGAGTVEFILDENLDFFFLEMNTRLQVEHPVTELITGIDLVKEQIKIASDEALSFSQEDLKINGHAIELRVYAEDPNNNFLPDIGTLQTYKTPKGNGVRVDDGFEQGMEIPIYYDPMIAKLITFGKDREEAIERMVRAIEEYEITGIETTLGFGTFVMQHEAFKTGKFDTHFVNKYFNAESLKAEDETEALIAAVIAAQLFQKDADVVANSQNDKNSSDWRKNRLKY</sequence>
<evidence type="ECO:0000259" key="7">
    <source>
        <dbReference type="PROSITE" id="PS50975"/>
    </source>
</evidence>
<name>A0ABT4L9N3_9SPHI</name>
<dbReference type="Proteomes" id="UP001144347">
    <property type="component" value="Unassembled WGS sequence"/>
</dbReference>
<dbReference type="PROSITE" id="PS00867">
    <property type="entry name" value="CPSASE_2"/>
    <property type="match status" value="1"/>
</dbReference>
<dbReference type="InterPro" id="IPR005481">
    <property type="entry name" value="BC-like_N"/>
</dbReference>
<dbReference type="PANTHER" id="PTHR18866:SF33">
    <property type="entry name" value="METHYLCROTONOYL-COA CARBOXYLASE SUBUNIT ALPHA, MITOCHONDRIAL-RELATED"/>
    <property type="match status" value="1"/>
</dbReference>
<dbReference type="EC" id="6.3.4.14" evidence="9"/>
<evidence type="ECO:0000259" key="8">
    <source>
        <dbReference type="PROSITE" id="PS50979"/>
    </source>
</evidence>
<dbReference type="PROSITE" id="PS50979">
    <property type="entry name" value="BC"/>
    <property type="match status" value="1"/>
</dbReference>
<keyword evidence="10" id="KW-1185">Reference proteome</keyword>
<dbReference type="InterPro" id="IPR011764">
    <property type="entry name" value="Biotin_carboxylation_dom"/>
</dbReference>
<dbReference type="SUPFAM" id="SSF51246">
    <property type="entry name" value="Rudiment single hybrid motif"/>
    <property type="match status" value="1"/>
</dbReference>
<dbReference type="NCBIfam" id="NF006367">
    <property type="entry name" value="PRK08591.1"/>
    <property type="match status" value="1"/>
</dbReference>
<dbReference type="GO" id="GO:0004075">
    <property type="term" value="F:biotin carboxylase activity"/>
    <property type="evidence" value="ECO:0007669"/>
    <property type="project" value="UniProtKB-EC"/>
</dbReference>
<dbReference type="NCBIfam" id="TIGR00514">
    <property type="entry name" value="accC"/>
    <property type="match status" value="1"/>
</dbReference>
<dbReference type="SUPFAM" id="SSF52440">
    <property type="entry name" value="PreATP-grasp domain"/>
    <property type="match status" value="1"/>
</dbReference>
<dbReference type="InterPro" id="IPR004549">
    <property type="entry name" value="Acetyl_CoA_COase_biotin_COase"/>
</dbReference>
<reference evidence="9" key="1">
    <citation type="submission" date="2022-12" db="EMBL/GenBank/DDBJ databases">
        <title>Genome sequence of HCMS5-2.</title>
        <authorList>
            <person name="Woo H."/>
        </authorList>
    </citation>
    <scope>NUCLEOTIDE SEQUENCE</scope>
    <source>
        <strain evidence="9">HCMS5-2</strain>
    </source>
</reference>
<dbReference type="InterPro" id="IPR016185">
    <property type="entry name" value="PreATP-grasp_dom_sf"/>
</dbReference>
<dbReference type="InterPro" id="IPR050856">
    <property type="entry name" value="Biotin_carboxylase_complex"/>
</dbReference>
<dbReference type="PROSITE" id="PS50975">
    <property type="entry name" value="ATP_GRASP"/>
    <property type="match status" value="1"/>
</dbReference>
<keyword evidence="2 6" id="KW-0547">Nucleotide-binding</keyword>
<evidence type="ECO:0000256" key="2">
    <source>
        <dbReference type="ARBA" id="ARBA00022741"/>
    </source>
</evidence>